<dbReference type="Proteomes" id="UP001431776">
    <property type="component" value="Unassembled WGS sequence"/>
</dbReference>
<keyword evidence="2" id="KW-0813">Transport</keyword>
<evidence type="ECO:0000256" key="1">
    <source>
        <dbReference type="ARBA" id="ARBA00005417"/>
    </source>
</evidence>
<sequence length="307" mass="33595">MATLEVESLTKRYGSARGVELVTFAIEPGEIFGYLGPNGSGKTTTIRCIMGLLRPTSGQVRVLGRRVVAGRATEHTRLGYLPGEFHIWPGIRAARSLNVLGRLGGGRRIAERRRQLAERFDLDLRRRVGDLSKGNRQKVALIYAFQHEPDVLVLDEPTAGLDPLMRQTALELIRESAERGATVLLSSHDLGEVSAVCGRAGILREGRLIEVAPISQIVQSSEHRLTVWFADGHLAPRLPGELAGVRVVRQKPGVLEIAYQGPANPVLKWLGRFAVERIATPQISLEDAFIQYYRQPSSASAARGGDA</sequence>
<dbReference type="SUPFAM" id="SSF52540">
    <property type="entry name" value="P-loop containing nucleoside triphosphate hydrolases"/>
    <property type="match status" value="1"/>
</dbReference>
<evidence type="ECO:0000313" key="7">
    <source>
        <dbReference type="EMBL" id="MDI6451353.1"/>
    </source>
</evidence>
<reference evidence="7" key="1">
    <citation type="submission" date="2023-05" db="EMBL/GenBank/DDBJ databases">
        <title>Anaerotaeda fermentans gen. nov., sp. nov., a novel anaerobic planctomycete of the new family within the order Sedimentisphaerales isolated from Taman Peninsula, Russia.</title>
        <authorList>
            <person name="Khomyakova M.A."/>
            <person name="Merkel A.Y."/>
            <person name="Slobodkin A.I."/>
        </authorList>
    </citation>
    <scope>NUCLEOTIDE SEQUENCE</scope>
    <source>
        <strain evidence="7">M17dextr</strain>
    </source>
</reference>
<organism evidence="7 8">
    <name type="scientific">Anaerobaca lacustris</name>
    <dbReference type="NCBI Taxonomy" id="3044600"/>
    <lineage>
        <taxon>Bacteria</taxon>
        <taxon>Pseudomonadati</taxon>
        <taxon>Planctomycetota</taxon>
        <taxon>Phycisphaerae</taxon>
        <taxon>Sedimentisphaerales</taxon>
        <taxon>Anaerobacaceae</taxon>
        <taxon>Anaerobaca</taxon>
    </lineage>
</organism>
<protein>
    <submittedName>
        <fullName evidence="7">ABC transporter ATP-binding protein</fullName>
    </submittedName>
</protein>
<comment type="similarity">
    <text evidence="1">Belongs to the ABC transporter superfamily.</text>
</comment>
<name>A0AAW6U5W1_9BACT</name>
<dbReference type="PANTHER" id="PTHR42711:SF5">
    <property type="entry name" value="ABC TRANSPORTER ATP-BINDING PROTEIN NATA"/>
    <property type="match status" value="1"/>
</dbReference>
<dbReference type="InterPro" id="IPR050763">
    <property type="entry name" value="ABC_transporter_ATP-binding"/>
</dbReference>
<feature type="domain" description="ABC transporter" evidence="6">
    <location>
        <begin position="4"/>
        <end position="230"/>
    </location>
</feature>
<dbReference type="RefSeq" id="WP_349246760.1">
    <property type="nucleotide sequence ID" value="NZ_JASCXX010000034.1"/>
</dbReference>
<proteinExistence type="inferred from homology"/>
<dbReference type="GO" id="GO:0005524">
    <property type="term" value="F:ATP binding"/>
    <property type="evidence" value="ECO:0007669"/>
    <property type="project" value="UniProtKB-KW"/>
</dbReference>
<dbReference type="InterPro" id="IPR003593">
    <property type="entry name" value="AAA+_ATPase"/>
</dbReference>
<gene>
    <name evidence="7" type="ORF">QJ522_19990</name>
</gene>
<keyword evidence="5 7" id="KW-0067">ATP-binding</keyword>
<dbReference type="PANTHER" id="PTHR42711">
    <property type="entry name" value="ABC TRANSPORTER ATP-BINDING PROTEIN"/>
    <property type="match status" value="1"/>
</dbReference>
<dbReference type="EMBL" id="JASCXX010000034">
    <property type="protein sequence ID" value="MDI6451353.1"/>
    <property type="molecule type" value="Genomic_DNA"/>
</dbReference>
<dbReference type="PROSITE" id="PS50893">
    <property type="entry name" value="ABC_TRANSPORTER_2"/>
    <property type="match status" value="1"/>
</dbReference>
<evidence type="ECO:0000256" key="5">
    <source>
        <dbReference type="ARBA" id="ARBA00022840"/>
    </source>
</evidence>
<dbReference type="AlphaFoldDB" id="A0AAW6U5W1"/>
<dbReference type="InterPro" id="IPR003439">
    <property type="entry name" value="ABC_transporter-like_ATP-bd"/>
</dbReference>
<dbReference type="GO" id="GO:0016887">
    <property type="term" value="F:ATP hydrolysis activity"/>
    <property type="evidence" value="ECO:0007669"/>
    <property type="project" value="InterPro"/>
</dbReference>
<dbReference type="SMART" id="SM00382">
    <property type="entry name" value="AAA"/>
    <property type="match status" value="1"/>
</dbReference>
<dbReference type="CDD" id="cd03230">
    <property type="entry name" value="ABC_DR_subfamily_A"/>
    <property type="match status" value="1"/>
</dbReference>
<comment type="caution">
    <text evidence="7">The sequence shown here is derived from an EMBL/GenBank/DDBJ whole genome shotgun (WGS) entry which is preliminary data.</text>
</comment>
<evidence type="ECO:0000256" key="3">
    <source>
        <dbReference type="ARBA" id="ARBA00022458"/>
    </source>
</evidence>
<evidence type="ECO:0000313" key="8">
    <source>
        <dbReference type="Proteomes" id="UP001431776"/>
    </source>
</evidence>
<keyword evidence="3" id="KW-0536">Nodulation</keyword>
<evidence type="ECO:0000256" key="4">
    <source>
        <dbReference type="ARBA" id="ARBA00022741"/>
    </source>
</evidence>
<keyword evidence="4" id="KW-0547">Nucleotide-binding</keyword>
<evidence type="ECO:0000256" key="2">
    <source>
        <dbReference type="ARBA" id="ARBA00022448"/>
    </source>
</evidence>
<dbReference type="InterPro" id="IPR027417">
    <property type="entry name" value="P-loop_NTPase"/>
</dbReference>
<dbReference type="Pfam" id="PF00005">
    <property type="entry name" value="ABC_tran"/>
    <property type="match status" value="1"/>
</dbReference>
<evidence type="ECO:0000259" key="6">
    <source>
        <dbReference type="PROSITE" id="PS50893"/>
    </source>
</evidence>
<dbReference type="Gene3D" id="3.40.50.300">
    <property type="entry name" value="P-loop containing nucleotide triphosphate hydrolases"/>
    <property type="match status" value="1"/>
</dbReference>
<accession>A0AAW6U5W1</accession>
<keyword evidence="8" id="KW-1185">Reference proteome</keyword>